<organism evidence="4 5">
    <name type="scientific">Anoxybacter fermentans</name>
    <dbReference type="NCBI Taxonomy" id="1323375"/>
    <lineage>
        <taxon>Bacteria</taxon>
        <taxon>Bacillati</taxon>
        <taxon>Bacillota</taxon>
        <taxon>Clostridia</taxon>
        <taxon>Halanaerobiales</taxon>
        <taxon>Anoxybacter</taxon>
    </lineage>
</organism>
<sequence>MLIDTHAHLDFPKFKNDQAEVIQRAKEAGIEYIFNIGADERSSKASVALARKYPQIYAAVGVHPHDAKDVTGDTLRLLRDLAQEKKVRAIGEIGLDYHYDFSPRDIQQRVFRAQLRLAHELKLPVIIHSREADEDTMRILKEEEVDKLGGIMHCFAGDLKMAEECLKLNLKLAFGGVITFPNAKTAREVVKAIPLEHLLLETDSPYLTPVPYRGKRNEPAYVRYVAEKVAKIKGVELEEVAQVTTRTAKEIFKIEV</sequence>
<dbReference type="Pfam" id="PF01026">
    <property type="entry name" value="TatD_DNase"/>
    <property type="match status" value="1"/>
</dbReference>
<keyword evidence="1 3" id="KW-0479">Metal-binding</keyword>
<protein>
    <submittedName>
        <fullName evidence="4">Hydrolase TatD</fullName>
    </submittedName>
</protein>
<dbReference type="InterPro" id="IPR018228">
    <property type="entry name" value="DNase_TatD-rel_CS"/>
</dbReference>
<dbReference type="PROSITE" id="PS01137">
    <property type="entry name" value="TATD_1"/>
    <property type="match status" value="1"/>
</dbReference>
<name>A0A3S9T1P7_9FIRM</name>
<dbReference type="GO" id="GO:0046872">
    <property type="term" value="F:metal ion binding"/>
    <property type="evidence" value="ECO:0007669"/>
    <property type="project" value="UniProtKB-KW"/>
</dbReference>
<dbReference type="InterPro" id="IPR032466">
    <property type="entry name" value="Metal_Hydrolase"/>
</dbReference>
<dbReference type="RefSeq" id="WP_127017782.1">
    <property type="nucleotide sequence ID" value="NZ_CP016379.1"/>
</dbReference>
<dbReference type="CDD" id="cd01310">
    <property type="entry name" value="TatD_DNAse"/>
    <property type="match status" value="1"/>
</dbReference>
<dbReference type="SUPFAM" id="SSF51556">
    <property type="entry name" value="Metallo-dependent hydrolases"/>
    <property type="match status" value="1"/>
</dbReference>
<dbReference type="Gene3D" id="3.20.20.140">
    <property type="entry name" value="Metal-dependent hydrolases"/>
    <property type="match status" value="1"/>
</dbReference>
<dbReference type="FunFam" id="3.20.20.140:FF:000005">
    <property type="entry name" value="TatD family hydrolase"/>
    <property type="match status" value="1"/>
</dbReference>
<dbReference type="PIRSF" id="PIRSF005902">
    <property type="entry name" value="DNase_TatD"/>
    <property type="match status" value="1"/>
</dbReference>
<feature type="binding site" evidence="3">
    <location>
        <position position="128"/>
    </location>
    <ligand>
        <name>a divalent metal cation</name>
        <dbReference type="ChEBI" id="CHEBI:60240"/>
        <label>2</label>
    </ligand>
</feature>
<evidence type="ECO:0000256" key="2">
    <source>
        <dbReference type="ARBA" id="ARBA00022801"/>
    </source>
</evidence>
<proteinExistence type="predicted"/>
<dbReference type="PROSITE" id="PS01091">
    <property type="entry name" value="TATD_3"/>
    <property type="match status" value="1"/>
</dbReference>
<dbReference type="PANTHER" id="PTHR46124">
    <property type="entry name" value="D-AMINOACYL-TRNA DEACYLASE"/>
    <property type="match status" value="1"/>
</dbReference>
<evidence type="ECO:0000256" key="3">
    <source>
        <dbReference type="PIRSR" id="PIRSR005902-1"/>
    </source>
</evidence>
<feature type="binding site" evidence="3">
    <location>
        <position position="92"/>
    </location>
    <ligand>
        <name>a divalent metal cation</name>
        <dbReference type="ChEBI" id="CHEBI:60240"/>
        <label>1</label>
    </ligand>
</feature>
<evidence type="ECO:0000313" key="4">
    <source>
        <dbReference type="EMBL" id="AZR74425.1"/>
    </source>
</evidence>
<dbReference type="KEGG" id="aft:BBF96_14130"/>
<dbReference type="GO" id="GO:0016788">
    <property type="term" value="F:hydrolase activity, acting on ester bonds"/>
    <property type="evidence" value="ECO:0007669"/>
    <property type="project" value="InterPro"/>
</dbReference>
<feature type="binding site" evidence="3">
    <location>
        <position position="8"/>
    </location>
    <ligand>
        <name>a divalent metal cation</name>
        <dbReference type="ChEBI" id="CHEBI:60240"/>
        <label>1</label>
    </ligand>
</feature>
<dbReference type="InterPro" id="IPR001130">
    <property type="entry name" value="TatD-like"/>
</dbReference>
<keyword evidence="2 4" id="KW-0378">Hydrolase</keyword>
<reference evidence="4 5" key="1">
    <citation type="submission" date="2016-07" db="EMBL/GenBank/DDBJ databases">
        <title>Genome and transcriptome analysis of iron-reducing fermentative bacteria Anoxybacter fermentans.</title>
        <authorList>
            <person name="Zeng X."/>
            <person name="Shao Z."/>
        </authorList>
    </citation>
    <scope>NUCLEOTIDE SEQUENCE [LARGE SCALE GENOMIC DNA]</scope>
    <source>
        <strain evidence="4 5">DY22613</strain>
    </source>
</reference>
<dbReference type="EMBL" id="CP016379">
    <property type="protein sequence ID" value="AZR74425.1"/>
    <property type="molecule type" value="Genomic_DNA"/>
</dbReference>
<dbReference type="Proteomes" id="UP000267250">
    <property type="component" value="Chromosome"/>
</dbReference>
<feature type="binding site" evidence="3">
    <location>
        <position position="203"/>
    </location>
    <ligand>
        <name>a divalent metal cation</name>
        <dbReference type="ChEBI" id="CHEBI:60240"/>
        <label>1</label>
    </ligand>
</feature>
<dbReference type="GO" id="GO:0004536">
    <property type="term" value="F:DNA nuclease activity"/>
    <property type="evidence" value="ECO:0007669"/>
    <property type="project" value="InterPro"/>
</dbReference>
<gene>
    <name evidence="4" type="ORF">BBF96_14130</name>
</gene>
<dbReference type="AlphaFoldDB" id="A0A3S9T1P7"/>
<dbReference type="OrthoDB" id="9810005at2"/>
<dbReference type="PROSITE" id="PS01090">
    <property type="entry name" value="TATD_2"/>
    <property type="match status" value="1"/>
</dbReference>
<dbReference type="NCBIfam" id="TIGR00010">
    <property type="entry name" value="YchF/TatD family DNA exonuclease"/>
    <property type="match status" value="1"/>
</dbReference>
<feature type="binding site" evidence="3">
    <location>
        <position position="6"/>
    </location>
    <ligand>
        <name>a divalent metal cation</name>
        <dbReference type="ChEBI" id="CHEBI:60240"/>
        <label>1</label>
    </ligand>
</feature>
<evidence type="ECO:0000256" key="1">
    <source>
        <dbReference type="ARBA" id="ARBA00022723"/>
    </source>
</evidence>
<dbReference type="InterPro" id="IPR015991">
    <property type="entry name" value="TatD/YcfH-like"/>
</dbReference>
<feature type="binding site" evidence="3">
    <location>
        <position position="153"/>
    </location>
    <ligand>
        <name>a divalent metal cation</name>
        <dbReference type="ChEBI" id="CHEBI:60240"/>
        <label>2</label>
    </ligand>
</feature>
<accession>A0A3S9T1P7</accession>
<dbReference type="PANTHER" id="PTHR46124:SF2">
    <property type="entry name" value="D-AMINOACYL-TRNA DEACYLASE"/>
    <property type="match status" value="1"/>
</dbReference>
<dbReference type="GO" id="GO:0005829">
    <property type="term" value="C:cytosol"/>
    <property type="evidence" value="ECO:0007669"/>
    <property type="project" value="TreeGrafter"/>
</dbReference>
<evidence type="ECO:0000313" key="5">
    <source>
        <dbReference type="Proteomes" id="UP000267250"/>
    </source>
</evidence>
<keyword evidence="5" id="KW-1185">Reference proteome</keyword>